<dbReference type="InterPro" id="IPR034660">
    <property type="entry name" value="DinB/YfiT-like"/>
</dbReference>
<reference evidence="5" key="1">
    <citation type="journal article" date="2022" name="G3 (Bethesda)">
        <title>Unveiling the complete genome sequence of Alicyclobacillus acidoterrestris DSM 3922T, a taint-producing strain.</title>
        <authorList>
            <person name="Leonardo I.C."/>
            <person name="Barreto Crespo M.T."/>
            <person name="Gaspar F.B."/>
        </authorList>
    </citation>
    <scope>NUCLEOTIDE SEQUENCE [LARGE SCALE GENOMIC DNA]</scope>
    <source>
        <strain evidence="5">DSM 3922</strain>
    </source>
</reference>
<sequence>MTKAQTFLQQLMAHRSVLPDVVATMKDKDLTFRPWDGAMTTADLVWHILSVSHGMASAAATGQFERITDKPDLATIEDVQRVIRERTDELRGLIDSITDEQLDATIELFGNQVPASAALQLLKDHEIHHKGQLFVYARICGAEQLPMFIKR</sequence>
<accession>A0A9E7CSJ9</accession>
<evidence type="ECO:0000313" key="5">
    <source>
        <dbReference type="Proteomes" id="UP000829401"/>
    </source>
</evidence>
<feature type="binding site" evidence="3">
    <location>
        <position position="129"/>
    </location>
    <ligand>
        <name>a divalent metal cation</name>
        <dbReference type="ChEBI" id="CHEBI:60240"/>
    </ligand>
</feature>
<dbReference type="AlphaFoldDB" id="T0BM83"/>
<dbReference type="Proteomes" id="UP000829401">
    <property type="component" value="Chromosome"/>
</dbReference>
<dbReference type="InterPro" id="IPR007837">
    <property type="entry name" value="DinB"/>
</dbReference>
<dbReference type="STRING" id="1356854.N007_16505"/>
<dbReference type="EMBL" id="CP080467">
    <property type="protein sequence ID" value="UNO49735.1"/>
    <property type="molecule type" value="Genomic_DNA"/>
</dbReference>
<dbReference type="GO" id="GO:0046872">
    <property type="term" value="F:metal ion binding"/>
    <property type="evidence" value="ECO:0007669"/>
    <property type="project" value="UniProtKB-KW"/>
</dbReference>
<evidence type="ECO:0000256" key="1">
    <source>
        <dbReference type="ARBA" id="ARBA00008635"/>
    </source>
</evidence>
<gene>
    <name evidence="4" type="ORF">K1I37_04170</name>
</gene>
<evidence type="ECO:0000256" key="2">
    <source>
        <dbReference type="ARBA" id="ARBA00022723"/>
    </source>
</evidence>
<dbReference type="SUPFAM" id="SSF109854">
    <property type="entry name" value="DinB/YfiT-like putative metalloenzymes"/>
    <property type="match status" value="1"/>
</dbReference>
<organism evidence="4 5">
    <name type="scientific">Alicyclobacillus acidoterrestris (strain ATCC 49025 / DSM 3922 / CIP 106132 / NCIMB 13137 / GD3B)</name>
    <dbReference type="NCBI Taxonomy" id="1356854"/>
    <lineage>
        <taxon>Bacteria</taxon>
        <taxon>Bacillati</taxon>
        <taxon>Bacillota</taxon>
        <taxon>Bacilli</taxon>
        <taxon>Bacillales</taxon>
        <taxon>Alicyclobacillaceae</taxon>
        <taxon>Alicyclobacillus</taxon>
    </lineage>
</organism>
<comment type="similarity">
    <text evidence="1">Belongs to the DinB family.</text>
</comment>
<accession>T0BM83</accession>
<feature type="binding site" evidence="3">
    <location>
        <position position="125"/>
    </location>
    <ligand>
        <name>a divalent metal cation</name>
        <dbReference type="ChEBI" id="CHEBI:60240"/>
    </ligand>
</feature>
<dbReference type="KEGG" id="aaco:K1I37_04170"/>
<protein>
    <submittedName>
        <fullName evidence="4">DinB family protein</fullName>
    </submittedName>
</protein>
<dbReference type="Gene3D" id="1.20.120.450">
    <property type="entry name" value="dinb family like domain"/>
    <property type="match status" value="1"/>
</dbReference>
<dbReference type="Pfam" id="PF05163">
    <property type="entry name" value="DinB"/>
    <property type="match status" value="1"/>
</dbReference>
<dbReference type="OrthoDB" id="119432at2"/>
<proteinExistence type="inferred from homology"/>
<evidence type="ECO:0000313" key="4">
    <source>
        <dbReference type="EMBL" id="UNO49735.1"/>
    </source>
</evidence>
<feature type="binding site" evidence="3">
    <location>
        <position position="47"/>
    </location>
    <ligand>
        <name>a divalent metal cation</name>
        <dbReference type="ChEBI" id="CHEBI:60240"/>
    </ligand>
</feature>
<dbReference type="eggNOG" id="COG2318">
    <property type="taxonomic scope" value="Bacteria"/>
</dbReference>
<keyword evidence="5" id="KW-1185">Reference proteome</keyword>
<evidence type="ECO:0000256" key="3">
    <source>
        <dbReference type="PIRSR" id="PIRSR607837-1"/>
    </source>
</evidence>
<dbReference type="RefSeq" id="WP_021298438.1">
    <property type="nucleotide sequence ID" value="NZ_AURB01000190.1"/>
</dbReference>
<keyword evidence="2 3" id="KW-0479">Metal-binding</keyword>
<name>T0BM83_ALIAG</name>